<dbReference type="EMBL" id="ML119131">
    <property type="protein sequence ID" value="RPB12049.1"/>
    <property type="molecule type" value="Genomic_DNA"/>
</dbReference>
<sequence>MRQSILFMLLLSLFVFFVTAEYDISEDCDDDSTQDWFNIKIRATGNKYITINGYQMDIKHGTFGFNRTGATIFEGYINGTEKGNSYLVTRDDGFGYLLEDEAPLYDFFYSLEIPPTEFKGNWSIEGGFLACHELTDGFKYFPESDGGYVIRWDTRKSGGYPLLMVVD</sequence>
<dbReference type="AlphaFoldDB" id="A0A3N4KRL7"/>
<organism evidence="2 3">
    <name type="scientific">Morchella conica CCBAS932</name>
    <dbReference type="NCBI Taxonomy" id="1392247"/>
    <lineage>
        <taxon>Eukaryota</taxon>
        <taxon>Fungi</taxon>
        <taxon>Dikarya</taxon>
        <taxon>Ascomycota</taxon>
        <taxon>Pezizomycotina</taxon>
        <taxon>Pezizomycetes</taxon>
        <taxon>Pezizales</taxon>
        <taxon>Morchellaceae</taxon>
        <taxon>Morchella</taxon>
    </lineage>
</organism>
<feature type="chain" id="PRO_5018083221" evidence="1">
    <location>
        <begin position="21"/>
        <end position="167"/>
    </location>
</feature>
<evidence type="ECO:0000313" key="3">
    <source>
        <dbReference type="Proteomes" id="UP000277580"/>
    </source>
</evidence>
<feature type="signal peptide" evidence="1">
    <location>
        <begin position="1"/>
        <end position="20"/>
    </location>
</feature>
<dbReference type="OrthoDB" id="5307364at2759"/>
<keyword evidence="3" id="KW-1185">Reference proteome</keyword>
<accession>A0A3N4KRL7</accession>
<gene>
    <name evidence="2" type="ORF">P167DRAFT_536181</name>
</gene>
<reference evidence="2 3" key="1">
    <citation type="journal article" date="2018" name="Nat. Ecol. Evol.">
        <title>Pezizomycetes genomes reveal the molecular basis of ectomycorrhizal truffle lifestyle.</title>
        <authorList>
            <person name="Murat C."/>
            <person name="Payen T."/>
            <person name="Noel B."/>
            <person name="Kuo A."/>
            <person name="Morin E."/>
            <person name="Chen J."/>
            <person name="Kohler A."/>
            <person name="Krizsan K."/>
            <person name="Balestrini R."/>
            <person name="Da Silva C."/>
            <person name="Montanini B."/>
            <person name="Hainaut M."/>
            <person name="Levati E."/>
            <person name="Barry K.W."/>
            <person name="Belfiori B."/>
            <person name="Cichocki N."/>
            <person name="Clum A."/>
            <person name="Dockter R.B."/>
            <person name="Fauchery L."/>
            <person name="Guy J."/>
            <person name="Iotti M."/>
            <person name="Le Tacon F."/>
            <person name="Lindquist E.A."/>
            <person name="Lipzen A."/>
            <person name="Malagnac F."/>
            <person name="Mello A."/>
            <person name="Molinier V."/>
            <person name="Miyauchi S."/>
            <person name="Poulain J."/>
            <person name="Riccioni C."/>
            <person name="Rubini A."/>
            <person name="Sitrit Y."/>
            <person name="Splivallo R."/>
            <person name="Traeger S."/>
            <person name="Wang M."/>
            <person name="Zifcakova L."/>
            <person name="Wipf D."/>
            <person name="Zambonelli A."/>
            <person name="Paolocci F."/>
            <person name="Nowrousian M."/>
            <person name="Ottonello S."/>
            <person name="Baldrian P."/>
            <person name="Spatafora J.W."/>
            <person name="Henrissat B."/>
            <person name="Nagy L.G."/>
            <person name="Aury J.M."/>
            <person name="Wincker P."/>
            <person name="Grigoriev I.V."/>
            <person name="Bonfante P."/>
            <person name="Martin F.M."/>
        </authorList>
    </citation>
    <scope>NUCLEOTIDE SEQUENCE [LARGE SCALE GENOMIC DNA]</scope>
    <source>
        <strain evidence="2 3">CCBAS932</strain>
    </source>
</reference>
<dbReference type="InParanoid" id="A0A3N4KRL7"/>
<dbReference type="Proteomes" id="UP000277580">
    <property type="component" value="Unassembled WGS sequence"/>
</dbReference>
<evidence type="ECO:0000256" key="1">
    <source>
        <dbReference type="SAM" id="SignalP"/>
    </source>
</evidence>
<protein>
    <submittedName>
        <fullName evidence="2">Uncharacterized protein</fullName>
    </submittedName>
</protein>
<keyword evidence="1" id="KW-0732">Signal</keyword>
<evidence type="ECO:0000313" key="2">
    <source>
        <dbReference type="EMBL" id="RPB12049.1"/>
    </source>
</evidence>
<name>A0A3N4KRL7_9PEZI</name>
<proteinExistence type="predicted"/>